<protein>
    <submittedName>
        <fullName evidence="3 4">Uncharacterized protein</fullName>
    </submittedName>
</protein>
<accession>L1J2Q5</accession>
<evidence type="ECO:0000313" key="5">
    <source>
        <dbReference type="Proteomes" id="UP000011087"/>
    </source>
</evidence>
<evidence type="ECO:0000313" key="3">
    <source>
        <dbReference type="EMBL" id="EKX42607.1"/>
    </source>
</evidence>
<reference evidence="5" key="2">
    <citation type="submission" date="2012-11" db="EMBL/GenBank/DDBJ databases">
        <authorList>
            <person name="Kuo A."/>
            <person name="Curtis B.A."/>
            <person name="Tanifuji G."/>
            <person name="Burki F."/>
            <person name="Gruber A."/>
            <person name="Irimia M."/>
            <person name="Maruyama S."/>
            <person name="Arias M.C."/>
            <person name="Ball S.G."/>
            <person name="Gile G.H."/>
            <person name="Hirakawa Y."/>
            <person name="Hopkins J.F."/>
            <person name="Rensing S.A."/>
            <person name="Schmutz J."/>
            <person name="Symeonidi A."/>
            <person name="Elias M."/>
            <person name="Eveleigh R.J."/>
            <person name="Herman E.K."/>
            <person name="Klute M.J."/>
            <person name="Nakayama T."/>
            <person name="Obornik M."/>
            <person name="Reyes-Prieto A."/>
            <person name="Armbrust E.V."/>
            <person name="Aves S.J."/>
            <person name="Beiko R.G."/>
            <person name="Coutinho P."/>
            <person name="Dacks J.B."/>
            <person name="Durnford D.G."/>
            <person name="Fast N.M."/>
            <person name="Green B.R."/>
            <person name="Grisdale C."/>
            <person name="Hempe F."/>
            <person name="Henrissat B."/>
            <person name="Hoppner M.P."/>
            <person name="Ishida K.-I."/>
            <person name="Kim E."/>
            <person name="Koreny L."/>
            <person name="Kroth P.G."/>
            <person name="Liu Y."/>
            <person name="Malik S.-B."/>
            <person name="Maier U.G."/>
            <person name="McRose D."/>
            <person name="Mock T."/>
            <person name="Neilson J.A."/>
            <person name="Onodera N.T."/>
            <person name="Poole A.M."/>
            <person name="Pritham E.J."/>
            <person name="Richards T.A."/>
            <person name="Rocap G."/>
            <person name="Roy S.W."/>
            <person name="Sarai C."/>
            <person name="Schaack S."/>
            <person name="Shirato S."/>
            <person name="Slamovits C.H."/>
            <person name="Spencer D.F."/>
            <person name="Suzuki S."/>
            <person name="Worden A.Z."/>
            <person name="Zauner S."/>
            <person name="Barry K."/>
            <person name="Bell C."/>
            <person name="Bharti A.K."/>
            <person name="Crow J.A."/>
            <person name="Grimwood J."/>
            <person name="Kramer R."/>
            <person name="Lindquist E."/>
            <person name="Lucas S."/>
            <person name="Salamov A."/>
            <person name="McFadden G.I."/>
            <person name="Lane C.E."/>
            <person name="Keeling P.J."/>
            <person name="Gray M.W."/>
            <person name="Grigoriev I.V."/>
            <person name="Archibald J.M."/>
        </authorList>
    </citation>
    <scope>NUCLEOTIDE SEQUENCE</scope>
    <source>
        <strain evidence="5">CCMP2712</strain>
    </source>
</reference>
<dbReference type="Gene3D" id="3.10.180.10">
    <property type="entry name" value="2,3-Dihydroxybiphenyl 1,2-Dioxygenase, domain 1"/>
    <property type="match status" value="1"/>
</dbReference>
<dbReference type="InterPro" id="IPR029068">
    <property type="entry name" value="Glyas_Bleomycin-R_OHBP_Dase"/>
</dbReference>
<gene>
    <name evidence="3" type="ORF">GUITHDRAFT_111291</name>
</gene>
<dbReference type="EnsemblProtists" id="EKX42607">
    <property type="protein sequence ID" value="EKX42607"/>
    <property type="gene ID" value="GUITHDRAFT_111291"/>
</dbReference>
<evidence type="ECO:0000256" key="1">
    <source>
        <dbReference type="SAM" id="MobiDB-lite"/>
    </source>
</evidence>
<dbReference type="RefSeq" id="XP_005829587.1">
    <property type="nucleotide sequence ID" value="XM_005829530.1"/>
</dbReference>
<feature type="compositionally biased region" description="Basic and acidic residues" evidence="1">
    <location>
        <begin position="538"/>
        <end position="561"/>
    </location>
</feature>
<keyword evidence="2" id="KW-0812">Transmembrane</keyword>
<keyword evidence="2" id="KW-1133">Transmembrane helix</keyword>
<dbReference type="KEGG" id="gtt:GUITHDRAFT_111291"/>
<dbReference type="Proteomes" id="UP000011087">
    <property type="component" value="Unassembled WGS sequence"/>
</dbReference>
<proteinExistence type="predicted"/>
<evidence type="ECO:0000313" key="4">
    <source>
        <dbReference type="EnsemblProtists" id="EKX42607"/>
    </source>
</evidence>
<name>L1J2Q5_GUITC</name>
<feature type="transmembrane region" description="Helical" evidence="2">
    <location>
        <begin position="391"/>
        <end position="421"/>
    </location>
</feature>
<dbReference type="PANTHER" id="PTHR46466:SF1">
    <property type="entry name" value="GLYOXALASE DOMAIN-CONTAINING PROTEIN 4"/>
    <property type="match status" value="1"/>
</dbReference>
<keyword evidence="2" id="KW-0472">Membrane</keyword>
<dbReference type="HOGENOM" id="CLU_392048_0_0_1"/>
<dbReference type="EMBL" id="JH993015">
    <property type="protein sequence ID" value="EKX42607.1"/>
    <property type="molecule type" value="Genomic_DNA"/>
</dbReference>
<dbReference type="eggNOG" id="KOG2943">
    <property type="taxonomic scope" value="Eukaryota"/>
</dbReference>
<sequence length="704" mass="80327">MSLFKGAHDAVHAFRTDSQGSSIERRDDGVANSDTRFGQINIYRNKVEDPSWNETELDEAGNAPIVRDLAKKYQSEVSLTHTEELEFGDNSTTKPFMTAKAWPAQPRKDLSAKSVKSMFGYGACERHFTVEIYSDDSAKRWQRDSKLISLTVDPRALKEQPVLDENATTCYREGKLATCLRAPGGECFHVGNAVQERRMGQEEEGGEGTMEMTDDVEQPRAILCMSPFADKIQRITLGVSDLGSSMDFWIGLLCMQVRDYTPESRRVILGWGNDGGGVSLELMEVEEMKRKKRRRRGIPTMDYVQDDSEMAYLYVSCSLEQFIFFKTVVSACVQKSGGNFRSALIYVTRPETEERRLVEVMVLRDPDEHEICFMAHEDYFEAFRNEACVDMVLLMMLGMMELVTIKMMILLLLLLLLLLLIHHHHHHHHHHGKTEEEEEKRVGMDDADADADIDDNDDVFSNLTRRWAREREMAMPDDDGQPRRGYGFSDCQKVQDFWDQGVPTDINFTRSTCNISDDAFKLLSEPRPTAPPRPLSAAERRQEVVDRSLAKELAEESDHTSDVSFEGPQPNEDWSASAEQEEEEKGGAEGYFNKTESMFKRDRDQFLQQNAKYDQYNQSGLVSEEIEVNMDEEISDSSVPDVNQFKDGLSMNQTVADFDASRVGTRDHWKDVWVRNEFFTESYKTARILDVGTGNGMMLIELAK</sequence>
<dbReference type="STRING" id="905079.L1J2Q5"/>
<dbReference type="PaxDb" id="55529-EKX42607"/>
<dbReference type="PANTHER" id="PTHR46466">
    <property type="entry name" value="GLYOXALASE DOMAIN-CONTAINING PROTEIN 4"/>
    <property type="match status" value="1"/>
</dbReference>
<dbReference type="SUPFAM" id="SSF54593">
    <property type="entry name" value="Glyoxalase/Bleomycin resistance protein/Dihydroxybiphenyl dioxygenase"/>
    <property type="match status" value="1"/>
</dbReference>
<evidence type="ECO:0000256" key="2">
    <source>
        <dbReference type="SAM" id="Phobius"/>
    </source>
</evidence>
<keyword evidence="5" id="KW-1185">Reference proteome</keyword>
<dbReference type="GeneID" id="17299255"/>
<feature type="region of interest" description="Disordered" evidence="1">
    <location>
        <begin position="523"/>
        <end position="591"/>
    </location>
</feature>
<dbReference type="AlphaFoldDB" id="L1J2Q5"/>
<organism evidence="3">
    <name type="scientific">Guillardia theta (strain CCMP2712)</name>
    <name type="common">Cryptophyte</name>
    <dbReference type="NCBI Taxonomy" id="905079"/>
    <lineage>
        <taxon>Eukaryota</taxon>
        <taxon>Cryptophyceae</taxon>
        <taxon>Pyrenomonadales</taxon>
        <taxon>Geminigeraceae</taxon>
        <taxon>Guillardia</taxon>
    </lineage>
</organism>
<reference evidence="3 5" key="1">
    <citation type="journal article" date="2012" name="Nature">
        <title>Algal genomes reveal evolutionary mosaicism and the fate of nucleomorphs.</title>
        <authorList>
            <consortium name="DOE Joint Genome Institute"/>
            <person name="Curtis B.A."/>
            <person name="Tanifuji G."/>
            <person name="Burki F."/>
            <person name="Gruber A."/>
            <person name="Irimia M."/>
            <person name="Maruyama S."/>
            <person name="Arias M.C."/>
            <person name="Ball S.G."/>
            <person name="Gile G.H."/>
            <person name="Hirakawa Y."/>
            <person name="Hopkins J.F."/>
            <person name="Kuo A."/>
            <person name="Rensing S.A."/>
            <person name="Schmutz J."/>
            <person name="Symeonidi A."/>
            <person name="Elias M."/>
            <person name="Eveleigh R.J."/>
            <person name="Herman E.K."/>
            <person name="Klute M.J."/>
            <person name="Nakayama T."/>
            <person name="Obornik M."/>
            <person name="Reyes-Prieto A."/>
            <person name="Armbrust E.V."/>
            <person name="Aves S.J."/>
            <person name="Beiko R.G."/>
            <person name="Coutinho P."/>
            <person name="Dacks J.B."/>
            <person name="Durnford D.G."/>
            <person name="Fast N.M."/>
            <person name="Green B.R."/>
            <person name="Grisdale C.J."/>
            <person name="Hempel F."/>
            <person name="Henrissat B."/>
            <person name="Hoppner M.P."/>
            <person name="Ishida K."/>
            <person name="Kim E."/>
            <person name="Koreny L."/>
            <person name="Kroth P.G."/>
            <person name="Liu Y."/>
            <person name="Malik S.B."/>
            <person name="Maier U.G."/>
            <person name="McRose D."/>
            <person name="Mock T."/>
            <person name="Neilson J.A."/>
            <person name="Onodera N.T."/>
            <person name="Poole A.M."/>
            <person name="Pritham E.J."/>
            <person name="Richards T.A."/>
            <person name="Rocap G."/>
            <person name="Roy S.W."/>
            <person name="Sarai C."/>
            <person name="Schaack S."/>
            <person name="Shirato S."/>
            <person name="Slamovits C.H."/>
            <person name="Spencer D.F."/>
            <person name="Suzuki S."/>
            <person name="Worden A.Z."/>
            <person name="Zauner S."/>
            <person name="Barry K."/>
            <person name="Bell C."/>
            <person name="Bharti A.K."/>
            <person name="Crow J.A."/>
            <person name="Grimwood J."/>
            <person name="Kramer R."/>
            <person name="Lindquist E."/>
            <person name="Lucas S."/>
            <person name="Salamov A."/>
            <person name="McFadden G.I."/>
            <person name="Lane C.E."/>
            <person name="Keeling P.J."/>
            <person name="Gray M.W."/>
            <person name="Grigoriev I.V."/>
            <person name="Archibald J.M."/>
        </authorList>
    </citation>
    <scope>NUCLEOTIDE SEQUENCE</scope>
    <source>
        <strain evidence="3 5">CCMP2712</strain>
    </source>
</reference>
<dbReference type="InterPro" id="IPR043193">
    <property type="entry name" value="GLOD4"/>
</dbReference>
<dbReference type="OrthoDB" id="1545884at2759"/>
<reference evidence="4" key="3">
    <citation type="submission" date="2015-06" db="UniProtKB">
        <authorList>
            <consortium name="EnsemblProtists"/>
        </authorList>
    </citation>
    <scope>IDENTIFICATION</scope>
</reference>